<dbReference type="GO" id="GO:0046872">
    <property type="term" value="F:metal ion binding"/>
    <property type="evidence" value="ECO:0007669"/>
    <property type="project" value="UniProtKB-KW"/>
</dbReference>
<gene>
    <name evidence="3" type="ORF">CCS01_09515</name>
</gene>
<evidence type="ECO:0000256" key="2">
    <source>
        <dbReference type="ARBA" id="ARBA00023239"/>
    </source>
</evidence>
<comment type="caution">
    <text evidence="3">The sequence shown here is derived from an EMBL/GenBank/DDBJ whole genome shotgun (WGS) entry which is preliminary data.</text>
</comment>
<name>A0A2S6NJ90_RHOGL</name>
<dbReference type="Pfam" id="PF01903">
    <property type="entry name" value="CbiX"/>
    <property type="match status" value="1"/>
</dbReference>
<evidence type="ECO:0008006" key="5">
    <source>
        <dbReference type="Google" id="ProtNLM"/>
    </source>
</evidence>
<evidence type="ECO:0000313" key="4">
    <source>
        <dbReference type="Proteomes" id="UP000239724"/>
    </source>
</evidence>
<dbReference type="Proteomes" id="UP000239724">
    <property type="component" value="Unassembled WGS sequence"/>
</dbReference>
<dbReference type="GO" id="GO:0016829">
    <property type="term" value="F:lyase activity"/>
    <property type="evidence" value="ECO:0007669"/>
    <property type="project" value="UniProtKB-KW"/>
</dbReference>
<evidence type="ECO:0000256" key="1">
    <source>
        <dbReference type="ARBA" id="ARBA00022723"/>
    </source>
</evidence>
<accession>A0A2S6NJ90</accession>
<dbReference type="InterPro" id="IPR002762">
    <property type="entry name" value="CbiX-like"/>
</dbReference>
<keyword evidence="2" id="KW-0456">Lyase</keyword>
<keyword evidence="1" id="KW-0479">Metal-binding</keyword>
<dbReference type="PANTHER" id="PTHR33542:SF3">
    <property type="entry name" value="SIROHYDROCHLORIN FERROCHELATASE, CHLOROPLASTIC"/>
    <property type="match status" value="1"/>
</dbReference>
<evidence type="ECO:0000313" key="3">
    <source>
        <dbReference type="EMBL" id="PPQ34815.1"/>
    </source>
</evidence>
<dbReference type="PANTHER" id="PTHR33542">
    <property type="entry name" value="SIROHYDROCHLORIN FERROCHELATASE, CHLOROPLASTIC"/>
    <property type="match status" value="1"/>
</dbReference>
<organism evidence="3 4">
    <name type="scientific">Rhodopila globiformis</name>
    <name type="common">Rhodopseudomonas globiformis</name>
    <dbReference type="NCBI Taxonomy" id="1071"/>
    <lineage>
        <taxon>Bacteria</taxon>
        <taxon>Pseudomonadati</taxon>
        <taxon>Pseudomonadota</taxon>
        <taxon>Alphaproteobacteria</taxon>
        <taxon>Acetobacterales</taxon>
        <taxon>Acetobacteraceae</taxon>
        <taxon>Rhodopila</taxon>
    </lineage>
</organism>
<dbReference type="InterPro" id="IPR050963">
    <property type="entry name" value="Sirohydro_Cobaltochel/CbiX"/>
</dbReference>
<dbReference type="SUPFAM" id="SSF53800">
    <property type="entry name" value="Chelatase"/>
    <property type="match status" value="2"/>
</dbReference>
<dbReference type="EMBL" id="NHRY01000087">
    <property type="protein sequence ID" value="PPQ34815.1"/>
    <property type="molecule type" value="Genomic_DNA"/>
</dbReference>
<dbReference type="CDD" id="cd03416">
    <property type="entry name" value="CbiX_SirB_N"/>
    <property type="match status" value="1"/>
</dbReference>
<proteinExistence type="predicted"/>
<keyword evidence="4" id="KW-1185">Reference proteome</keyword>
<dbReference type="Gene3D" id="3.40.50.1400">
    <property type="match status" value="2"/>
</dbReference>
<protein>
    <recommendedName>
        <fullName evidence="5">Cobalamin biosynthesis protein CbiX</fullName>
    </recommendedName>
</protein>
<reference evidence="3 4" key="1">
    <citation type="journal article" date="2018" name="Arch. Microbiol.">
        <title>New insights into the metabolic potential of the phototrophic purple bacterium Rhodopila globiformis DSM 161(T) from its draft genome sequence and evidence for a vanadium-dependent nitrogenase.</title>
        <authorList>
            <person name="Imhoff J.F."/>
            <person name="Rahn T."/>
            <person name="Kunzel S."/>
            <person name="Neulinger S.C."/>
        </authorList>
    </citation>
    <scope>NUCLEOTIDE SEQUENCE [LARGE SCALE GENOMIC DNA]</scope>
    <source>
        <strain evidence="3 4">DSM 161</strain>
    </source>
</reference>
<dbReference type="AlphaFoldDB" id="A0A2S6NJ90"/>
<sequence length="296" mass="30400">MPWLRAWGSPPWYNSSPSGFSGIGGFIAPDYRAGQTGGPAAAFRQQQKGVSQVAANTALLLIAHGSNRYPDAAAGLLRHAAALRATGAFHEVEAGLLNGAPSVAEALARISAASVRVVPLFMESGHFTRVAIPRALGIANTGAHPRFHLCSPIGLHDAMAGLIERQALAGCAALGCDPRSVAVLVIGHGSASAPGRALALHEHTARAGWNGLFASVGSACLEEAPFVADALRARRHHPLVVVGFFAGDGGHVRDDLPALVAAEQAARGAGGLPIRLQGTVMDDPEVTSLILDQAAL</sequence>